<feature type="signal peptide" evidence="1">
    <location>
        <begin position="1"/>
        <end position="17"/>
    </location>
</feature>
<reference evidence="2 3" key="1">
    <citation type="submission" date="2022-12" db="EMBL/GenBank/DDBJ databases">
        <title>Genomic features and morphological characterization of a novel Knufia sp. strain isolated from spacecraft assembly facility.</title>
        <authorList>
            <person name="Teixeira M."/>
            <person name="Chander A.M."/>
            <person name="Stajich J.E."/>
            <person name="Venkateswaran K."/>
        </authorList>
    </citation>
    <scope>NUCLEOTIDE SEQUENCE [LARGE SCALE GENOMIC DNA]</scope>
    <source>
        <strain evidence="2 3">FJI-L2-BK-P2</strain>
    </source>
</reference>
<keyword evidence="3" id="KW-1185">Reference proteome</keyword>
<dbReference type="Proteomes" id="UP001316803">
    <property type="component" value="Unassembled WGS sequence"/>
</dbReference>
<evidence type="ECO:0000313" key="2">
    <source>
        <dbReference type="EMBL" id="KAK5951306.1"/>
    </source>
</evidence>
<evidence type="ECO:0000313" key="3">
    <source>
        <dbReference type="Proteomes" id="UP001316803"/>
    </source>
</evidence>
<dbReference type="EMBL" id="JAKLMC020000021">
    <property type="protein sequence ID" value="KAK5951306.1"/>
    <property type="molecule type" value="Genomic_DNA"/>
</dbReference>
<name>A0AAN8I655_9EURO</name>
<feature type="chain" id="PRO_5042889490" evidence="1">
    <location>
        <begin position="18"/>
        <end position="217"/>
    </location>
</feature>
<evidence type="ECO:0000256" key="1">
    <source>
        <dbReference type="SAM" id="SignalP"/>
    </source>
</evidence>
<dbReference type="SUPFAM" id="SSF56973">
    <property type="entry name" value="Aerolisin/ETX pore-forming domain"/>
    <property type="match status" value="1"/>
</dbReference>
<keyword evidence="1" id="KW-0732">Signal</keyword>
<comment type="caution">
    <text evidence="2">The sequence shown here is derived from an EMBL/GenBank/DDBJ whole genome shotgun (WGS) entry which is preliminary data.</text>
</comment>
<dbReference type="AlphaFoldDB" id="A0AAN8I655"/>
<gene>
    <name evidence="2" type="ORF">OHC33_007724</name>
</gene>
<sequence>MYSQAIVLALVAARAVAIPQGNSCSYNQEYTVTNEERVEGEREQVTGITCVSSSDNYCEISREYSYSVGVTHTVSGSVSGSLDIGKIFSIGAEAGYSYSWSTESATSTTADVQCPAGHYECGLQASPMFIVTTGTVCNIPITDGLFCQETEEICEDYEVRAPSLIGSGPDNQAAEVQFSACVSSCCMQDLTGVLPCEDNWGECYADPVADLPICNPL</sequence>
<proteinExistence type="predicted"/>
<organism evidence="2 3">
    <name type="scientific">Knufia fluminis</name>
    <dbReference type="NCBI Taxonomy" id="191047"/>
    <lineage>
        <taxon>Eukaryota</taxon>
        <taxon>Fungi</taxon>
        <taxon>Dikarya</taxon>
        <taxon>Ascomycota</taxon>
        <taxon>Pezizomycotina</taxon>
        <taxon>Eurotiomycetes</taxon>
        <taxon>Chaetothyriomycetidae</taxon>
        <taxon>Chaetothyriales</taxon>
        <taxon>Trichomeriaceae</taxon>
        <taxon>Knufia</taxon>
    </lineage>
</organism>
<accession>A0AAN8I655</accession>
<protein>
    <submittedName>
        <fullName evidence="2">Uncharacterized protein</fullName>
    </submittedName>
</protein>